<dbReference type="GO" id="GO:0003700">
    <property type="term" value="F:DNA-binding transcription factor activity"/>
    <property type="evidence" value="ECO:0007669"/>
    <property type="project" value="InterPro"/>
</dbReference>
<evidence type="ECO:0000259" key="2">
    <source>
        <dbReference type="PROSITE" id="PS50995"/>
    </source>
</evidence>
<dbReference type="PANTHER" id="PTHR33164:SF89">
    <property type="entry name" value="MARR FAMILY REGULATORY PROTEIN"/>
    <property type="match status" value="1"/>
</dbReference>
<proteinExistence type="predicted"/>
<reference evidence="4" key="1">
    <citation type="submission" date="2015-03" db="EMBL/GenBank/DDBJ databases">
        <authorList>
            <person name="Ferrari E."/>
            <person name="Walter M.C."/>
            <person name="Huptas C."/>
            <person name="Scherer S."/>
            <person name="Mueller-Herbst S."/>
        </authorList>
    </citation>
    <scope>NUCLEOTIDE SEQUENCE [LARGE SCALE GENOMIC DNA]</scope>
    <source>
        <strain evidence="4">LWP01</strain>
    </source>
</reference>
<feature type="domain" description="HTH marR-type" evidence="2">
    <location>
        <begin position="13"/>
        <end position="147"/>
    </location>
</feature>
<dbReference type="GO" id="GO:0003677">
    <property type="term" value="F:DNA binding"/>
    <property type="evidence" value="ECO:0007669"/>
    <property type="project" value="UniProtKB-KW"/>
</dbReference>
<dbReference type="Gene3D" id="1.10.10.10">
    <property type="entry name" value="Winged helix-like DNA-binding domain superfamily/Winged helix DNA-binding domain"/>
    <property type="match status" value="1"/>
</dbReference>
<name>A0A1S7FXH2_9LIST</name>
<sequence>MKGSVFLSNLKQAGDVIKAVVSINNTLVQITRKYETELGLTFLQLAIVNTISFHQGGTLKQVSEQLSLSKSTASTQVDQLVTKGMIRRENSKTDRRETLLSLTEQGTEAAKKSIMILPFYQATTEQLATKDPEDVQTLIDTLEQLLEQLQDLKGENK</sequence>
<dbReference type="PROSITE" id="PS50995">
    <property type="entry name" value="HTH_MARR_2"/>
    <property type="match status" value="1"/>
</dbReference>
<dbReference type="GO" id="GO:0006950">
    <property type="term" value="P:response to stress"/>
    <property type="evidence" value="ECO:0007669"/>
    <property type="project" value="TreeGrafter"/>
</dbReference>
<evidence type="ECO:0000313" key="3">
    <source>
        <dbReference type="EMBL" id="AQY52045.1"/>
    </source>
</evidence>
<dbReference type="AlphaFoldDB" id="A0A1S7FXH2"/>
<dbReference type="SMART" id="SM00347">
    <property type="entry name" value="HTH_MARR"/>
    <property type="match status" value="1"/>
</dbReference>
<dbReference type="InterPro" id="IPR000835">
    <property type="entry name" value="HTH_MarR-typ"/>
</dbReference>
<keyword evidence="4" id="KW-1185">Reference proteome</keyword>
<dbReference type="PRINTS" id="PR00598">
    <property type="entry name" value="HTHMARR"/>
</dbReference>
<dbReference type="PANTHER" id="PTHR33164">
    <property type="entry name" value="TRANSCRIPTIONAL REGULATOR, MARR FAMILY"/>
    <property type="match status" value="1"/>
</dbReference>
<dbReference type="InterPro" id="IPR036390">
    <property type="entry name" value="WH_DNA-bd_sf"/>
</dbReference>
<dbReference type="KEGG" id="lwi:UE46_14150"/>
<evidence type="ECO:0000313" key="4">
    <source>
        <dbReference type="Proteomes" id="UP000223060"/>
    </source>
</evidence>
<gene>
    <name evidence="3" type="ORF">UE46_14150</name>
</gene>
<dbReference type="Proteomes" id="UP000223060">
    <property type="component" value="Chromosome"/>
</dbReference>
<organism evidence="3 4">
    <name type="scientific">Listeria weihenstephanensis</name>
    <dbReference type="NCBI Taxonomy" id="1006155"/>
    <lineage>
        <taxon>Bacteria</taxon>
        <taxon>Bacillati</taxon>
        <taxon>Bacillota</taxon>
        <taxon>Bacilli</taxon>
        <taxon>Bacillales</taxon>
        <taxon>Listeriaceae</taxon>
        <taxon>Listeria</taxon>
    </lineage>
</organism>
<evidence type="ECO:0000256" key="1">
    <source>
        <dbReference type="ARBA" id="ARBA00023125"/>
    </source>
</evidence>
<dbReference type="InterPro" id="IPR039422">
    <property type="entry name" value="MarR/SlyA-like"/>
</dbReference>
<keyword evidence="1" id="KW-0238">DNA-binding</keyword>
<protein>
    <recommendedName>
        <fullName evidence="2">HTH marR-type domain-containing protein</fullName>
    </recommendedName>
</protein>
<dbReference type="Pfam" id="PF12802">
    <property type="entry name" value="MarR_2"/>
    <property type="match status" value="1"/>
</dbReference>
<dbReference type="InterPro" id="IPR036388">
    <property type="entry name" value="WH-like_DNA-bd_sf"/>
</dbReference>
<accession>A0A1S7FXH2</accession>
<dbReference type="SUPFAM" id="SSF46785">
    <property type="entry name" value="Winged helix' DNA-binding domain"/>
    <property type="match status" value="1"/>
</dbReference>
<dbReference type="EMBL" id="CP011102">
    <property type="protein sequence ID" value="AQY52045.1"/>
    <property type="molecule type" value="Genomic_DNA"/>
</dbReference>